<comment type="caution">
    <text evidence="1">The sequence shown here is derived from an EMBL/GenBank/DDBJ whole genome shotgun (WGS) entry which is preliminary data.</text>
</comment>
<organism evidence="1 2">
    <name type="scientific">Scutellospora calospora</name>
    <dbReference type="NCBI Taxonomy" id="85575"/>
    <lineage>
        <taxon>Eukaryota</taxon>
        <taxon>Fungi</taxon>
        <taxon>Fungi incertae sedis</taxon>
        <taxon>Mucoromycota</taxon>
        <taxon>Glomeromycotina</taxon>
        <taxon>Glomeromycetes</taxon>
        <taxon>Diversisporales</taxon>
        <taxon>Gigasporaceae</taxon>
        <taxon>Scutellospora</taxon>
    </lineage>
</organism>
<feature type="non-terminal residue" evidence="1">
    <location>
        <position position="1"/>
    </location>
</feature>
<gene>
    <name evidence="1" type="ORF">SCALOS_LOCUS3082</name>
</gene>
<feature type="non-terminal residue" evidence="1">
    <location>
        <position position="119"/>
    </location>
</feature>
<dbReference type="EMBL" id="CAJVPM010003137">
    <property type="protein sequence ID" value="CAG8497234.1"/>
    <property type="molecule type" value="Genomic_DNA"/>
</dbReference>
<reference evidence="1" key="1">
    <citation type="submission" date="2021-06" db="EMBL/GenBank/DDBJ databases">
        <authorList>
            <person name="Kallberg Y."/>
            <person name="Tangrot J."/>
            <person name="Rosling A."/>
        </authorList>
    </citation>
    <scope>NUCLEOTIDE SEQUENCE</scope>
    <source>
        <strain evidence="1">AU212A</strain>
    </source>
</reference>
<evidence type="ECO:0000313" key="1">
    <source>
        <dbReference type="EMBL" id="CAG8497234.1"/>
    </source>
</evidence>
<evidence type="ECO:0000313" key="2">
    <source>
        <dbReference type="Proteomes" id="UP000789860"/>
    </source>
</evidence>
<dbReference type="Proteomes" id="UP000789860">
    <property type="component" value="Unassembled WGS sequence"/>
</dbReference>
<accession>A0ACA9KY21</accession>
<sequence>MIKKNTDNKENQCLQTSKRRFDSIEALNKKISDLQEQISVLQEQLSKFAHDFEVFVTPKNLAVTFHFVNSADWTFSEVCKLYKFTDNSDPGIDIYPIFLCGRIELKDKKSQIKVKHLMS</sequence>
<name>A0ACA9KY21_9GLOM</name>
<protein>
    <submittedName>
        <fullName evidence="1">5080_t:CDS:1</fullName>
    </submittedName>
</protein>
<proteinExistence type="predicted"/>
<keyword evidence="2" id="KW-1185">Reference proteome</keyword>